<dbReference type="InterPro" id="IPR027417">
    <property type="entry name" value="P-loop_NTPase"/>
</dbReference>
<keyword evidence="4" id="KW-1185">Reference proteome</keyword>
<organism evidence="3 4">
    <name type="scientific">Penicillium malachiteum</name>
    <dbReference type="NCBI Taxonomy" id="1324776"/>
    <lineage>
        <taxon>Eukaryota</taxon>
        <taxon>Fungi</taxon>
        <taxon>Dikarya</taxon>
        <taxon>Ascomycota</taxon>
        <taxon>Pezizomycotina</taxon>
        <taxon>Eurotiomycetes</taxon>
        <taxon>Eurotiomycetidae</taxon>
        <taxon>Eurotiales</taxon>
        <taxon>Aspergillaceae</taxon>
        <taxon>Penicillium</taxon>
    </lineage>
</organism>
<evidence type="ECO:0000256" key="1">
    <source>
        <dbReference type="SAM" id="MobiDB-lite"/>
    </source>
</evidence>
<reference evidence="3" key="1">
    <citation type="journal article" date="2023" name="IMA Fungus">
        <title>Comparative genomic study of the Penicillium genus elucidates a diverse pangenome and 15 lateral gene transfer events.</title>
        <authorList>
            <person name="Petersen C."/>
            <person name="Sorensen T."/>
            <person name="Nielsen M.R."/>
            <person name="Sondergaard T.E."/>
            <person name="Sorensen J.L."/>
            <person name="Fitzpatrick D.A."/>
            <person name="Frisvad J.C."/>
            <person name="Nielsen K.L."/>
        </authorList>
    </citation>
    <scope>NUCLEOTIDE SEQUENCE</scope>
    <source>
        <strain evidence="3">IBT 17514</strain>
    </source>
</reference>
<dbReference type="Gene3D" id="3.40.50.300">
    <property type="entry name" value="P-loop containing nucleotide triphosphate hydrolases"/>
    <property type="match status" value="1"/>
</dbReference>
<dbReference type="Pfam" id="PF13424">
    <property type="entry name" value="TPR_12"/>
    <property type="match status" value="4"/>
</dbReference>
<protein>
    <recommendedName>
        <fullName evidence="2">DUF7779 domain-containing protein</fullName>
    </recommendedName>
</protein>
<sequence length="843" mass="96980">MASTAVTFAGRNNYGQEFGINYGPIHITPERPETPPSPLSTVPFPRDPDFVSRDILFDRIHSTISVPGSRVALVGLGGVGKSQLAIECAYRIRSEWPATWVFWIHASNEARFEQSFRDIADRVKIPGRQDPKVNTYKLVENWLRDENNKWICIIDNADDDKLISLPRTTGNEASTNEPPNTSTKPLLEYIPRSLEELEFMPLAIVQAASYIRKRAPLTSVPQYLRDFRRNDREATNLLRKEATGHLNRDWEAKNSILTTWQLSFEHIRHEKPAAADLLSLMSFFDRQGIPESLIRRQTKTHCSSSACEFDKSPDFEDAIITLRDYSFISISETNVFTIHRLVQLTTRMWLESHGQLDIWKEKFIHNLWEDFPNGQYENWERCRSLFAHVKSAMSQKPSSVESQRKWATLLYRGVWYALKSSKLVDALEMASASSIQRVILLGNEHAEAPESTSLLAEVYSLQGRWREVEQLLLQVVETRKTTLSEDHPDTLTSLADLASTYNYQGRWAEAEQIQVQVVQARKIKLGEDHPDTLTTKQLQVQVLQARKIKLGEDHPDTLYIMVHLALTYRRQGQWKEAEDRFIQVMEISKAKLSSKDHPDMLNIMAHLALTYNDQGRWEEAEQLLIEVIERSKEKLGDDHPFTLTSKANLASTYSYLGRWKQAELLEVQVMEARKIRLSEDHPDALSSIANLASTYAHQSRWREAEYLFMQLMKTSKAKLGEDHPDTLNIMAHLALMYSDFGRWEEAKRLQVQVKESRVMKLGYYHPDTLGSMADLASTWKLLAHDAEAINLLRECLARQKQTLGLNHPTTLANSVTLSEWEKEATLESESEWEPDEGWETERE</sequence>
<dbReference type="Proteomes" id="UP001215712">
    <property type="component" value="Unassembled WGS sequence"/>
</dbReference>
<dbReference type="Gene3D" id="1.25.40.10">
    <property type="entry name" value="Tetratricopeptide repeat domain"/>
    <property type="match status" value="3"/>
</dbReference>
<evidence type="ECO:0000313" key="4">
    <source>
        <dbReference type="Proteomes" id="UP001215712"/>
    </source>
</evidence>
<dbReference type="SUPFAM" id="SSF52540">
    <property type="entry name" value="P-loop containing nucleoside triphosphate hydrolases"/>
    <property type="match status" value="1"/>
</dbReference>
<evidence type="ECO:0000259" key="2">
    <source>
        <dbReference type="Pfam" id="PF25000"/>
    </source>
</evidence>
<dbReference type="InterPro" id="IPR019734">
    <property type="entry name" value="TPR_rpt"/>
</dbReference>
<gene>
    <name evidence="3" type="ORF">N7493_007675</name>
</gene>
<feature type="region of interest" description="Disordered" evidence="1">
    <location>
        <begin position="820"/>
        <end position="843"/>
    </location>
</feature>
<dbReference type="PANTHER" id="PTHR46082">
    <property type="entry name" value="ATP/GTP-BINDING PROTEIN-RELATED"/>
    <property type="match status" value="1"/>
</dbReference>
<dbReference type="AlphaFoldDB" id="A0AAD6HI27"/>
<proteinExistence type="predicted"/>
<dbReference type="Pfam" id="PF13374">
    <property type="entry name" value="TPR_10"/>
    <property type="match status" value="1"/>
</dbReference>
<comment type="caution">
    <text evidence="3">The sequence shown here is derived from an EMBL/GenBank/DDBJ whole genome shotgun (WGS) entry which is preliminary data.</text>
</comment>
<accession>A0AAD6HI27</accession>
<dbReference type="Pfam" id="PF25000">
    <property type="entry name" value="DUF7779"/>
    <property type="match status" value="1"/>
</dbReference>
<dbReference type="InterPro" id="IPR011990">
    <property type="entry name" value="TPR-like_helical_dom_sf"/>
</dbReference>
<dbReference type="EMBL" id="JAQJAN010000011">
    <property type="protein sequence ID" value="KAJ5719220.1"/>
    <property type="molecule type" value="Genomic_DNA"/>
</dbReference>
<dbReference type="PANTHER" id="PTHR46082:SF11">
    <property type="entry name" value="AAA+ ATPASE DOMAIN-CONTAINING PROTEIN-RELATED"/>
    <property type="match status" value="1"/>
</dbReference>
<dbReference type="InterPro" id="IPR056681">
    <property type="entry name" value="DUF7779"/>
</dbReference>
<evidence type="ECO:0000313" key="3">
    <source>
        <dbReference type="EMBL" id="KAJ5719220.1"/>
    </source>
</evidence>
<feature type="domain" description="DUF7779" evidence="2">
    <location>
        <begin position="269"/>
        <end position="349"/>
    </location>
</feature>
<name>A0AAD6HI27_9EURO</name>
<dbReference type="SMART" id="SM00028">
    <property type="entry name" value="TPR"/>
    <property type="match status" value="3"/>
</dbReference>
<dbReference type="InterPro" id="IPR053137">
    <property type="entry name" value="NLR-like"/>
</dbReference>
<reference evidence="3" key="2">
    <citation type="submission" date="2023-01" db="EMBL/GenBank/DDBJ databases">
        <authorList>
            <person name="Petersen C."/>
        </authorList>
    </citation>
    <scope>NUCLEOTIDE SEQUENCE</scope>
    <source>
        <strain evidence="3">IBT 17514</strain>
    </source>
</reference>
<feature type="compositionally biased region" description="Acidic residues" evidence="1">
    <location>
        <begin position="826"/>
        <end position="843"/>
    </location>
</feature>
<dbReference type="SUPFAM" id="SSF48452">
    <property type="entry name" value="TPR-like"/>
    <property type="match status" value="2"/>
</dbReference>